<comment type="caution">
    <text evidence="3">The sequence shown here is derived from an EMBL/GenBank/DDBJ whole genome shotgun (WGS) entry which is preliminary data.</text>
</comment>
<dbReference type="Gene3D" id="2.160.20.80">
    <property type="entry name" value="E3 ubiquitin-protein ligase SopA"/>
    <property type="match status" value="1"/>
</dbReference>
<feature type="compositionally biased region" description="Basic and acidic residues" evidence="1">
    <location>
        <begin position="11"/>
        <end position="24"/>
    </location>
</feature>
<evidence type="ECO:0000313" key="4">
    <source>
        <dbReference type="Proteomes" id="UP001185737"/>
    </source>
</evidence>
<reference evidence="3 4" key="1">
    <citation type="submission" date="2023-10" db="EMBL/GenBank/DDBJ databases">
        <title>Development of a sustainable strategy for remediation of hydrocarbon-contaminated territories based on the waste exchange concept.</title>
        <authorList>
            <person name="Krivoruchko A."/>
        </authorList>
    </citation>
    <scope>NUCLEOTIDE SEQUENCE [LARGE SCALE GENOMIC DNA]</scope>
    <source>
        <strain evidence="3 4">IEGM 60</strain>
    </source>
</reference>
<organism evidence="3 4">
    <name type="scientific">Rhodococcus jostii</name>
    <dbReference type="NCBI Taxonomy" id="132919"/>
    <lineage>
        <taxon>Bacteria</taxon>
        <taxon>Bacillati</taxon>
        <taxon>Actinomycetota</taxon>
        <taxon>Actinomycetes</taxon>
        <taxon>Mycobacteriales</taxon>
        <taxon>Nocardiaceae</taxon>
        <taxon>Rhodococcus</taxon>
    </lineage>
</organism>
<accession>A0ABU4CSS8</accession>
<dbReference type="InterPro" id="IPR051082">
    <property type="entry name" value="Pentapeptide-BTB/POZ_domain"/>
</dbReference>
<feature type="transmembrane region" description="Helical" evidence="2">
    <location>
        <begin position="100"/>
        <end position="123"/>
    </location>
</feature>
<name>A0ABU4CSS8_RHOJO</name>
<proteinExistence type="predicted"/>
<dbReference type="RefSeq" id="WP_317571635.1">
    <property type="nucleotide sequence ID" value="NZ_JAWLKA010000043.1"/>
</dbReference>
<dbReference type="EMBL" id="JAWLKA010000043">
    <property type="protein sequence ID" value="MDV6286639.1"/>
    <property type="molecule type" value="Genomic_DNA"/>
</dbReference>
<dbReference type="Pfam" id="PF00805">
    <property type="entry name" value="Pentapeptide"/>
    <property type="match status" value="1"/>
</dbReference>
<feature type="region of interest" description="Disordered" evidence="1">
    <location>
        <begin position="1"/>
        <end position="28"/>
    </location>
</feature>
<protein>
    <submittedName>
        <fullName evidence="3">Pentapeptide repeat-containing protein</fullName>
    </submittedName>
</protein>
<keyword evidence="2" id="KW-1133">Transmembrane helix</keyword>
<keyword evidence="4" id="KW-1185">Reference proteome</keyword>
<feature type="transmembrane region" description="Helical" evidence="2">
    <location>
        <begin position="32"/>
        <end position="51"/>
    </location>
</feature>
<dbReference type="PANTHER" id="PTHR14136">
    <property type="entry name" value="BTB_POZ DOMAIN-CONTAINING PROTEIN KCTD9"/>
    <property type="match status" value="1"/>
</dbReference>
<dbReference type="PANTHER" id="PTHR14136:SF17">
    <property type="entry name" value="BTB_POZ DOMAIN-CONTAINING PROTEIN KCTD9"/>
    <property type="match status" value="1"/>
</dbReference>
<keyword evidence="2" id="KW-0472">Membrane</keyword>
<evidence type="ECO:0000313" key="3">
    <source>
        <dbReference type="EMBL" id="MDV6286639.1"/>
    </source>
</evidence>
<dbReference type="SUPFAM" id="SSF141571">
    <property type="entry name" value="Pentapeptide repeat-like"/>
    <property type="match status" value="1"/>
</dbReference>
<sequence length="451" mass="47735">MNATPSAVSDGAKEEETPPEEGKWSQKHPAGVSGLWAIGVAVASSIAWWIVAELRTPDGHNLWWEPWQWIGVGLVTTVSMAAGAWKWAKRDRVTSIGEDSSLVALVIAGVVAAVVTAIILVYAQAELITPPGEAVGSISSSELLDIVRSAAFGLGALGAVAVLIVNYRKQKSTEAALVLDRKKHADMLEQAQDDLAHERDKHAKQVELENGKQRASEIAALHDRFAKAVGQLADDRPAIRLGGVYAIAGVATDWRLQHEYFHLQACADLLCAYLRSTPPGIPTARGGVSVSVRSSVDPSLQRDRDVRKAALEALRTLKNPEVRGGFVAQLYRSFMEPVNAAFGNKPPALAVDLGGALLSGLDLRNVRLTGLALPGADLREANLAGADLTGVNLTGARLTAADFAHATLTNVIPNIEALRSYGAINLPESSDPCDDGRIVSGIEEDGDGGVA</sequence>
<dbReference type="InterPro" id="IPR001646">
    <property type="entry name" value="5peptide_repeat"/>
</dbReference>
<dbReference type="Proteomes" id="UP001185737">
    <property type="component" value="Unassembled WGS sequence"/>
</dbReference>
<gene>
    <name evidence="3" type="ORF">R3Q59_39885</name>
</gene>
<evidence type="ECO:0000256" key="1">
    <source>
        <dbReference type="SAM" id="MobiDB-lite"/>
    </source>
</evidence>
<keyword evidence="2" id="KW-0812">Transmembrane</keyword>
<evidence type="ECO:0000256" key="2">
    <source>
        <dbReference type="SAM" id="Phobius"/>
    </source>
</evidence>
<feature type="transmembrane region" description="Helical" evidence="2">
    <location>
        <begin position="143"/>
        <end position="165"/>
    </location>
</feature>
<feature type="transmembrane region" description="Helical" evidence="2">
    <location>
        <begin position="67"/>
        <end position="88"/>
    </location>
</feature>